<evidence type="ECO:0000256" key="1">
    <source>
        <dbReference type="ARBA" id="ARBA00009437"/>
    </source>
</evidence>
<comment type="similarity">
    <text evidence="1">Belongs to the LysR transcriptional regulatory family.</text>
</comment>
<evidence type="ECO:0000256" key="4">
    <source>
        <dbReference type="ARBA" id="ARBA00023163"/>
    </source>
</evidence>
<dbReference type="Proteomes" id="UP000749471">
    <property type="component" value="Unassembled WGS sequence"/>
</dbReference>
<dbReference type="InterPro" id="IPR005119">
    <property type="entry name" value="LysR_subst-bd"/>
</dbReference>
<evidence type="ECO:0000259" key="5">
    <source>
        <dbReference type="PROSITE" id="PS50931"/>
    </source>
</evidence>
<dbReference type="InterPro" id="IPR000847">
    <property type="entry name" value="LysR_HTH_N"/>
</dbReference>
<organism evidence="6 7">
    <name type="scientific">Tissierella simiarum</name>
    <dbReference type="NCBI Taxonomy" id="2841534"/>
    <lineage>
        <taxon>Bacteria</taxon>
        <taxon>Bacillati</taxon>
        <taxon>Bacillota</taxon>
        <taxon>Tissierellia</taxon>
        <taxon>Tissierellales</taxon>
        <taxon>Tissierellaceae</taxon>
        <taxon>Tissierella</taxon>
    </lineage>
</organism>
<evidence type="ECO:0000256" key="3">
    <source>
        <dbReference type="ARBA" id="ARBA00023125"/>
    </source>
</evidence>
<keyword evidence="7" id="KW-1185">Reference proteome</keyword>
<sequence length="300" mass="34531">MNIFNLSSFIEIVNENSISKAAAKLHMSQSALSQQLKILENDLNCKLLERSNRGVVTTEEGDIVYRYSEIFLELYKNMEKEIEEVKVPEFKDIKIASSNSMCEYLIPCTLYTYRKKDRNIRFVTKCDYTKNVIEDILKYKADVGFITMAIEDKDLVCTKLNDNDLVLIYSPNNKEVDKAKTLEDIASIGFLIGPEESGIRKAIENIFISNNISFENVNIHMELGSIEAIKTSVIENHGISIVPYVTVKKELYLGTLKTKEIEGISLKCDICMIYQKNYQHEEHINKFIEYMNKFGKDTFC</sequence>
<accession>A0ABS6EBV3</accession>
<dbReference type="PANTHER" id="PTHR30126:SF64">
    <property type="entry name" value="HTH-TYPE TRANSCRIPTIONAL REGULATOR CITR"/>
    <property type="match status" value="1"/>
</dbReference>
<comment type="caution">
    <text evidence="6">The sequence shown here is derived from an EMBL/GenBank/DDBJ whole genome shotgun (WGS) entry which is preliminary data.</text>
</comment>
<dbReference type="Pfam" id="PF03466">
    <property type="entry name" value="LysR_substrate"/>
    <property type="match status" value="1"/>
</dbReference>
<keyword evidence="2" id="KW-0805">Transcription regulation</keyword>
<gene>
    <name evidence="6" type="ORF">KQI42_16865</name>
</gene>
<reference evidence="6 7" key="1">
    <citation type="submission" date="2021-06" db="EMBL/GenBank/DDBJ databases">
        <authorList>
            <person name="Sun Q."/>
            <person name="Li D."/>
        </authorList>
    </citation>
    <scope>NUCLEOTIDE SEQUENCE [LARGE SCALE GENOMIC DNA]</scope>
    <source>
        <strain evidence="6 7">MSJ-40</strain>
    </source>
</reference>
<proteinExistence type="inferred from homology"/>
<evidence type="ECO:0000256" key="2">
    <source>
        <dbReference type="ARBA" id="ARBA00023015"/>
    </source>
</evidence>
<evidence type="ECO:0000313" key="7">
    <source>
        <dbReference type="Proteomes" id="UP000749471"/>
    </source>
</evidence>
<name>A0ABS6EBV3_9FIRM</name>
<dbReference type="PROSITE" id="PS50931">
    <property type="entry name" value="HTH_LYSR"/>
    <property type="match status" value="1"/>
</dbReference>
<keyword evidence="3" id="KW-0238">DNA-binding</keyword>
<dbReference type="Pfam" id="PF00126">
    <property type="entry name" value="HTH_1"/>
    <property type="match status" value="1"/>
</dbReference>
<evidence type="ECO:0000313" key="6">
    <source>
        <dbReference type="EMBL" id="MBU5439689.1"/>
    </source>
</evidence>
<dbReference type="PANTHER" id="PTHR30126">
    <property type="entry name" value="HTH-TYPE TRANSCRIPTIONAL REGULATOR"/>
    <property type="match status" value="1"/>
</dbReference>
<dbReference type="EMBL" id="JAHLPM010000018">
    <property type="protein sequence ID" value="MBU5439689.1"/>
    <property type="molecule type" value="Genomic_DNA"/>
</dbReference>
<feature type="domain" description="HTH lysR-type" evidence="5">
    <location>
        <begin position="1"/>
        <end position="58"/>
    </location>
</feature>
<protein>
    <submittedName>
        <fullName evidence="6">LysR family transcriptional regulator</fullName>
    </submittedName>
</protein>
<keyword evidence="4" id="KW-0804">Transcription</keyword>
<dbReference type="RefSeq" id="WP_216521474.1">
    <property type="nucleotide sequence ID" value="NZ_JAHLPM010000018.1"/>
</dbReference>